<dbReference type="PANTHER" id="PTHR34144">
    <property type="entry name" value="CHROMOSOME 8, WHOLE GENOME SHOTGUN SEQUENCE"/>
    <property type="match status" value="1"/>
</dbReference>
<sequence>MLLSVATALYLRRLGRRKAIRLVLIVFVLFNIFDVMRIHHNLAREREYVPRKTGRAKERIYIAGMHFNNGDILKNHWNNAVLELTDFFGPDNVFVSVYESGSWDDSKEVLRDLDHQLESRGVPHRVDISDVTHADEIRKGGADGDGGGEGWIETARKKKELRRIPYLAKLRNKTLQDLLDLYKKGITFDKILFLNDVIFTIDDIVTLMDTNDGAYGAACSLDFSKPPLYYDTFALRDAEGSAHIMQTWPYFKARESRSPLVNNHDAVPVTSCWNGIVVMPADPFVSPTKLRFRGIPDSLALHHLEGSECCLIHADNPLSRTLGVYVNPRVRVGYNLPAYQATHPAAGAASWVAAADIFLGLWVNRLKRWTRVPFESWVVRSRVAEWQKGDMARHEPGVFCLINEMQVLVENGWAHV</sequence>
<dbReference type="STRING" id="43265.A0A545V5W8"/>
<keyword evidence="1" id="KW-0812">Transmembrane</keyword>
<dbReference type="EMBL" id="SPUK01000005">
    <property type="protein sequence ID" value="TQV97068.1"/>
    <property type="molecule type" value="Genomic_DNA"/>
</dbReference>
<comment type="caution">
    <text evidence="2">The sequence shown here is derived from an EMBL/GenBank/DDBJ whole genome shotgun (WGS) entry which is preliminary data.</text>
</comment>
<evidence type="ECO:0000313" key="3">
    <source>
        <dbReference type="Proteomes" id="UP000315783"/>
    </source>
</evidence>
<accession>A0A545V5W8</accession>
<proteinExistence type="predicted"/>
<name>A0A545V5W8_9HYPO</name>
<keyword evidence="1" id="KW-1133">Transmembrane helix</keyword>
<dbReference type="PANTHER" id="PTHR34144:SF7">
    <property type="entry name" value="EXPORT PROTEIN (CAP59), PUTATIVE (AFU_ORTHOLOGUE AFUA_7G05020)-RELATED"/>
    <property type="match status" value="1"/>
</dbReference>
<keyword evidence="3" id="KW-1185">Reference proteome</keyword>
<dbReference type="Pfam" id="PF11735">
    <property type="entry name" value="CAP59_mtransfer"/>
    <property type="match status" value="1"/>
</dbReference>
<evidence type="ECO:0000256" key="1">
    <source>
        <dbReference type="SAM" id="Phobius"/>
    </source>
</evidence>
<dbReference type="Proteomes" id="UP000315783">
    <property type="component" value="Unassembled WGS sequence"/>
</dbReference>
<gene>
    <name evidence="2" type="ORF">IF1G_04308</name>
</gene>
<protein>
    <submittedName>
        <fullName evidence="2">Polysaccharide export protein</fullName>
    </submittedName>
</protein>
<dbReference type="OrthoDB" id="262547at2759"/>
<reference evidence="2 3" key="1">
    <citation type="journal article" date="2019" name="Appl. Microbiol. Biotechnol.">
        <title>Genome sequence of Isaria javanica and comparative genome analysis insights into family S53 peptidase evolution in fungal entomopathogens.</title>
        <authorList>
            <person name="Lin R."/>
            <person name="Zhang X."/>
            <person name="Xin B."/>
            <person name="Zou M."/>
            <person name="Gao Y."/>
            <person name="Qin F."/>
            <person name="Hu Q."/>
            <person name="Xie B."/>
            <person name="Cheng X."/>
        </authorList>
    </citation>
    <scope>NUCLEOTIDE SEQUENCE [LARGE SCALE GENOMIC DNA]</scope>
    <source>
        <strain evidence="2 3">IJ1G</strain>
    </source>
</reference>
<dbReference type="InterPro" id="IPR021047">
    <property type="entry name" value="Mannosyltransferase_CMT1"/>
</dbReference>
<evidence type="ECO:0000313" key="2">
    <source>
        <dbReference type="EMBL" id="TQV97068.1"/>
    </source>
</evidence>
<keyword evidence="1" id="KW-0472">Membrane</keyword>
<dbReference type="AlphaFoldDB" id="A0A545V5W8"/>
<feature type="transmembrane region" description="Helical" evidence="1">
    <location>
        <begin position="19"/>
        <end position="36"/>
    </location>
</feature>
<organism evidence="2 3">
    <name type="scientific">Cordyceps javanica</name>
    <dbReference type="NCBI Taxonomy" id="43265"/>
    <lineage>
        <taxon>Eukaryota</taxon>
        <taxon>Fungi</taxon>
        <taxon>Dikarya</taxon>
        <taxon>Ascomycota</taxon>
        <taxon>Pezizomycotina</taxon>
        <taxon>Sordariomycetes</taxon>
        <taxon>Hypocreomycetidae</taxon>
        <taxon>Hypocreales</taxon>
        <taxon>Cordycipitaceae</taxon>
        <taxon>Cordyceps</taxon>
    </lineage>
</organism>